<comment type="caution">
    <text evidence="1">The sequence shown here is derived from an EMBL/GenBank/DDBJ whole genome shotgun (WGS) entry which is preliminary data.</text>
</comment>
<dbReference type="OrthoDB" id="9814509at2"/>
<dbReference type="InterPro" id="IPR038058">
    <property type="entry name" value="PhnH-like_sp"/>
</dbReference>
<gene>
    <name evidence="1" type="ORF">C7441_10677</name>
</gene>
<sequence length="201" mass="21180">MDIEAIDGGFANPVFDAQAMFRALMDAMARPGTIQPCGELTAPPSPLAPVAAAVALSLCDADTPLWLDAALQASPAARHWLGFHTGAPLAHTAADAHFAIASSPAELIALENFAQGSQEYPDRSTTLILQVASLSGGEMLQLEGPGIETSVAFAPVSLPRHFVEQWKQNRARFPRGVDVILAAPEGVACLPRTTRIKTMEG</sequence>
<accession>A0A316C4E3</accession>
<reference evidence="1 2" key="1">
    <citation type="submission" date="2018-05" db="EMBL/GenBank/DDBJ databases">
        <title>Genomic Encyclopedia of Type Strains, Phase IV (KMG-IV): sequencing the most valuable type-strain genomes for metagenomic binning, comparative biology and taxonomic classification.</title>
        <authorList>
            <person name="Goeker M."/>
        </authorList>
    </citation>
    <scope>NUCLEOTIDE SEQUENCE [LARGE SCALE GENOMIC DNA]</scope>
    <source>
        <strain evidence="1 2">DSM 6986</strain>
    </source>
</reference>
<name>A0A316C4E3_PSESE</name>
<dbReference type="SUPFAM" id="SSF159709">
    <property type="entry name" value="PhnH-like"/>
    <property type="match status" value="1"/>
</dbReference>
<dbReference type="AlphaFoldDB" id="A0A316C4E3"/>
<dbReference type="RefSeq" id="WP_109612771.1">
    <property type="nucleotide sequence ID" value="NZ_QGGG01000006.1"/>
</dbReference>
<dbReference type="STRING" id="1192868.GCA_000304395_03220"/>
<dbReference type="Gene3D" id="3.40.50.11310">
    <property type="entry name" value="Bacterial phosphonate metabolism protein PhnH"/>
    <property type="match status" value="1"/>
</dbReference>
<dbReference type="GO" id="GO:0019634">
    <property type="term" value="P:organic phosphonate metabolic process"/>
    <property type="evidence" value="ECO:0007669"/>
    <property type="project" value="InterPro"/>
</dbReference>
<keyword evidence="2" id="KW-1185">Reference proteome</keyword>
<dbReference type="Pfam" id="PF05845">
    <property type="entry name" value="PhnH"/>
    <property type="match status" value="1"/>
</dbReference>
<dbReference type="EMBL" id="QGGG01000006">
    <property type="protein sequence ID" value="PWJ84163.1"/>
    <property type="molecule type" value="Genomic_DNA"/>
</dbReference>
<organism evidence="1 2">
    <name type="scientific">Pseudaminobacter salicylatoxidans</name>
    <dbReference type="NCBI Taxonomy" id="93369"/>
    <lineage>
        <taxon>Bacteria</taxon>
        <taxon>Pseudomonadati</taxon>
        <taxon>Pseudomonadota</taxon>
        <taxon>Alphaproteobacteria</taxon>
        <taxon>Hyphomicrobiales</taxon>
        <taxon>Phyllobacteriaceae</taxon>
        <taxon>Pseudaminobacter</taxon>
    </lineage>
</organism>
<dbReference type="PIRSF" id="PIRSF020680">
    <property type="entry name" value="PhnH"/>
    <property type="match status" value="1"/>
</dbReference>
<proteinExistence type="predicted"/>
<evidence type="ECO:0000313" key="1">
    <source>
        <dbReference type="EMBL" id="PWJ84163.1"/>
    </source>
</evidence>
<protein>
    <submittedName>
        <fullName evidence="1">Alpha-D-ribose 1-methylphosphonate 5-triphosphate synthase subunit PhnH</fullName>
    </submittedName>
</protein>
<dbReference type="NCBIfam" id="TIGR03292">
    <property type="entry name" value="PhnH_redo"/>
    <property type="match status" value="1"/>
</dbReference>
<dbReference type="Proteomes" id="UP000245396">
    <property type="component" value="Unassembled WGS sequence"/>
</dbReference>
<evidence type="ECO:0000313" key="2">
    <source>
        <dbReference type="Proteomes" id="UP000245396"/>
    </source>
</evidence>
<dbReference type="InterPro" id="IPR008772">
    <property type="entry name" value="Phosphonate_metab_PhnH"/>
</dbReference>